<name>A0A401UFM4_9BACT</name>
<evidence type="ECO:0000313" key="1">
    <source>
        <dbReference type="EMBL" id="GCC53719.1"/>
    </source>
</evidence>
<accession>A0A401UFM4</accession>
<protein>
    <submittedName>
        <fullName evidence="1">Uncharacterized protein</fullName>
    </submittedName>
</protein>
<organism evidence="1 2">
    <name type="scientific">Chryseotalea sanaruensis</name>
    <dbReference type="NCBI Taxonomy" id="2482724"/>
    <lineage>
        <taxon>Bacteria</taxon>
        <taxon>Pseudomonadati</taxon>
        <taxon>Bacteroidota</taxon>
        <taxon>Cytophagia</taxon>
        <taxon>Cytophagales</taxon>
        <taxon>Chryseotaleaceae</taxon>
        <taxon>Chryseotalea</taxon>
    </lineage>
</organism>
<evidence type="ECO:0000313" key="2">
    <source>
        <dbReference type="Proteomes" id="UP000288227"/>
    </source>
</evidence>
<dbReference type="EMBL" id="BHXQ01000017">
    <property type="protein sequence ID" value="GCC53719.1"/>
    <property type="molecule type" value="Genomic_DNA"/>
</dbReference>
<comment type="caution">
    <text evidence="1">The sequence shown here is derived from an EMBL/GenBank/DDBJ whole genome shotgun (WGS) entry which is preliminary data.</text>
</comment>
<dbReference type="RefSeq" id="WP_127124376.1">
    <property type="nucleotide sequence ID" value="NZ_BHXQ01000017.1"/>
</dbReference>
<dbReference type="Proteomes" id="UP000288227">
    <property type="component" value="Unassembled WGS sequence"/>
</dbReference>
<keyword evidence="2" id="KW-1185">Reference proteome</keyword>
<dbReference type="AlphaFoldDB" id="A0A401UFM4"/>
<gene>
    <name evidence="1" type="ORF">SanaruYs_39670</name>
</gene>
<sequence length="142" mass="16421">MIEIEFEEPKIDKCDCCGQEIVRLTRFVHQDDNAFAVYYINFTRGHSPKVVYGLVGLGEWGDGTEPKDRLAFPFKIWTNDSNYQVGLVDAEESPWSHVTFLGQILNRNEGLKHEWIKDVFHITDHIVADDKIVIDYFNKSGE</sequence>
<reference evidence="1 2" key="1">
    <citation type="submission" date="2018-11" db="EMBL/GenBank/DDBJ databases">
        <title>Chryseotalea sanarue gen. nov., sp., nov., a member of the family Cytophagaceae, isolated from a brackish lake in Hamamatsu Japan.</title>
        <authorList>
            <person name="Maejima Y."/>
            <person name="Iino T."/>
            <person name="Muraguchi Y."/>
            <person name="Fukuda K."/>
            <person name="Ohkuma M."/>
            <person name="Moriuchi R."/>
            <person name="Dohra H."/>
            <person name="Kimbara K."/>
            <person name="Shintani M."/>
        </authorList>
    </citation>
    <scope>NUCLEOTIDE SEQUENCE [LARGE SCALE GENOMIC DNA]</scope>
    <source>
        <strain evidence="1 2">Ys</strain>
    </source>
</reference>
<proteinExistence type="predicted"/>
<dbReference type="OrthoDB" id="8779559at2"/>